<dbReference type="Proteomes" id="UP000199053">
    <property type="component" value="Unassembled WGS sequence"/>
</dbReference>
<evidence type="ECO:0000256" key="1">
    <source>
        <dbReference type="SAM" id="SignalP"/>
    </source>
</evidence>
<protein>
    <submittedName>
        <fullName evidence="2">Uncharacterized protein</fullName>
    </submittedName>
</protein>
<dbReference type="OrthoDB" id="9848250at2"/>
<name>A0A1G9D8N2_9BACT</name>
<dbReference type="AlphaFoldDB" id="A0A1G9D8N2"/>
<evidence type="ECO:0000313" key="3">
    <source>
        <dbReference type="Proteomes" id="UP000199053"/>
    </source>
</evidence>
<sequence length="107" mass="12704">MYKIFLAAILLLLITARTGLCEDYCNQIIDSDLYHLCNKEPEFIKNKDLRYLAKGQCNLIENENMYYYCTGENDQIIDRNWRALADGNCHLISEDQNLYYYCKKIKK</sequence>
<dbReference type="STRING" id="246191.SAMN05660337_0949"/>
<organism evidence="2 3">
    <name type="scientific">Maridesulfovibrio ferrireducens</name>
    <dbReference type="NCBI Taxonomy" id="246191"/>
    <lineage>
        <taxon>Bacteria</taxon>
        <taxon>Pseudomonadati</taxon>
        <taxon>Thermodesulfobacteriota</taxon>
        <taxon>Desulfovibrionia</taxon>
        <taxon>Desulfovibrionales</taxon>
        <taxon>Desulfovibrionaceae</taxon>
        <taxon>Maridesulfovibrio</taxon>
    </lineage>
</organism>
<dbReference type="EMBL" id="FNGA01000001">
    <property type="protein sequence ID" value="SDK60094.1"/>
    <property type="molecule type" value="Genomic_DNA"/>
</dbReference>
<reference evidence="3" key="1">
    <citation type="submission" date="2016-10" db="EMBL/GenBank/DDBJ databases">
        <authorList>
            <person name="Varghese N."/>
            <person name="Submissions S."/>
        </authorList>
    </citation>
    <scope>NUCLEOTIDE SEQUENCE [LARGE SCALE GENOMIC DNA]</scope>
    <source>
        <strain evidence="3">DSM 16995</strain>
    </source>
</reference>
<proteinExistence type="predicted"/>
<keyword evidence="1" id="KW-0732">Signal</keyword>
<accession>A0A1G9D8N2</accession>
<feature type="signal peptide" evidence="1">
    <location>
        <begin position="1"/>
        <end position="21"/>
    </location>
</feature>
<evidence type="ECO:0000313" key="2">
    <source>
        <dbReference type="EMBL" id="SDK60094.1"/>
    </source>
</evidence>
<feature type="chain" id="PRO_5011615227" evidence="1">
    <location>
        <begin position="22"/>
        <end position="107"/>
    </location>
</feature>
<keyword evidence="3" id="KW-1185">Reference proteome</keyword>
<gene>
    <name evidence="2" type="ORF">SAMN05660337_0949</name>
</gene>
<dbReference type="RefSeq" id="WP_092158703.1">
    <property type="nucleotide sequence ID" value="NZ_FNGA01000001.1"/>
</dbReference>